<gene>
    <name evidence="2" type="ORF">MRATA1EN1_LOCUS25094</name>
</gene>
<evidence type="ECO:0000256" key="1">
    <source>
        <dbReference type="SAM" id="Phobius"/>
    </source>
</evidence>
<proteinExistence type="predicted"/>
<protein>
    <submittedName>
        <fullName evidence="2">Uncharacterized protein</fullName>
    </submittedName>
</protein>
<organism evidence="2 3">
    <name type="scientific">Rangifer tarandus platyrhynchus</name>
    <name type="common">Svalbard reindeer</name>
    <dbReference type="NCBI Taxonomy" id="3082113"/>
    <lineage>
        <taxon>Eukaryota</taxon>
        <taxon>Metazoa</taxon>
        <taxon>Chordata</taxon>
        <taxon>Craniata</taxon>
        <taxon>Vertebrata</taxon>
        <taxon>Euteleostomi</taxon>
        <taxon>Mammalia</taxon>
        <taxon>Eutheria</taxon>
        <taxon>Laurasiatheria</taxon>
        <taxon>Artiodactyla</taxon>
        <taxon>Ruminantia</taxon>
        <taxon>Pecora</taxon>
        <taxon>Cervidae</taxon>
        <taxon>Odocoileinae</taxon>
        <taxon>Rangifer</taxon>
    </lineage>
</organism>
<evidence type="ECO:0000313" key="2">
    <source>
        <dbReference type="EMBL" id="CAI9176132.1"/>
    </source>
</evidence>
<feature type="transmembrane region" description="Helical" evidence="1">
    <location>
        <begin position="21"/>
        <end position="43"/>
    </location>
</feature>
<name>A0ABN8ZQB2_RANTA</name>
<dbReference type="EMBL" id="OX459941">
    <property type="protein sequence ID" value="CAI9176132.1"/>
    <property type="molecule type" value="Genomic_DNA"/>
</dbReference>
<dbReference type="Proteomes" id="UP001176941">
    <property type="component" value="Chromosome 5"/>
</dbReference>
<keyword evidence="1" id="KW-1133">Transmembrane helix</keyword>
<reference evidence="2" key="1">
    <citation type="submission" date="2023-04" db="EMBL/GenBank/DDBJ databases">
        <authorList>
            <consortium name="ELIXIR-Norway"/>
        </authorList>
    </citation>
    <scope>NUCLEOTIDE SEQUENCE [LARGE SCALE GENOMIC DNA]</scope>
</reference>
<evidence type="ECO:0000313" key="3">
    <source>
        <dbReference type="Proteomes" id="UP001176941"/>
    </source>
</evidence>
<keyword evidence="3" id="KW-1185">Reference proteome</keyword>
<sequence>MPCQHPEHILDLMNLFVWLKFTRLAMLLPVRLFLINIWLFFFLPSQLMPSQFPQRLWDQFSPGRRKVDGCESISGPEGKKKARVKDADFLTRALYSKSLPSVSPENEPFW</sequence>
<keyword evidence="1" id="KW-0812">Transmembrane</keyword>
<keyword evidence="1" id="KW-0472">Membrane</keyword>
<accession>A0ABN8ZQB2</accession>